<name>A0ABW0EZ39_9HYPH</name>
<evidence type="ECO:0000313" key="3">
    <source>
        <dbReference type="Proteomes" id="UP001595976"/>
    </source>
</evidence>
<protein>
    <submittedName>
        <fullName evidence="2">Uncharacterized protein</fullName>
    </submittedName>
</protein>
<accession>A0ABW0EZ39</accession>
<gene>
    <name evidence="2" type="ORF">ACFPK2_00195</name>
</gene>
<dbReference type="Proteomes" id="UP001595976">
    <property type="component" value="Unassembled WGS sequence"/>
</dbReference>
<evidence type="ECO:0000313" key="2">
    <source>
        <dbReference type="EMBL" id="MFC5291405.1"/>
    </source>
</evidence>
<dbReference type="RefSeq" id="WP_260349422.1">
    <property type="nucleotide sequence ID" value="NZ_JAOAOS010000015.1"/>
</dbReference>
<keyword evidence="3" id="KW-1185">Reference proteome</keyword>
<sequence length="94" mass="10802">MNIHTVNFTRDARGRFRKPAGPQPETVPFSRYRDAFNRYDGLEQLSYRLRMYWALLEPALSDGIGRPLSSKDAEMLHHHIAQLGELIDQTAAFA</sequence>
<proteinExistence type="predicted"/>
<comment type="caution">
    <text evidence="2">The sequence shown here is derived from an EMBL/GenBank/DDBJ whole genome shotgun (WGS) entry which is preliminary data.</text>
</comment>
<dbReference type="EMBL" id="JBHSLI010000001">
    <property type="protein sequence ID" value="MFC5291405.1"/>
    <property type="molecule type" value="Genomic_DNA"/>
</dbReference>
<reference evidence="3" key="1">
    <citation type="journal article" date="2019" name="Int. J. Syst. Evol. Microbiol.">
        <title>The Global Catalogue of Microorganisms (GCM) 10K type strain sequencing project: providing services to taxonomists for standard genome sequencing and annotation.</title>
        <authorList>
            <consortium name="The Broad Institute Genomics Platform"/>
            <consortium name="The Broad Institute Genome Sequencing Center for Infectious Disease"/>
            <person name="Wu L."/>
            <person name="Ma J."/>
        </authorList>
    </citation>
    <scope>NUCLEOTIDE SEQUENCE [LARGE SCALE GENOMIC DNA]</scope>
    <source>
        <strain evidence="3">CGMCC 1.15643</strain>
    </source>
</reference>
<evidence type="ECO:0000256" key="1">
    <source>
        <dbReference type="SAM" id="MobiDB-lite"/>
    </source>
</evidence>
<organism evidence="2 3">
    <name type="scientific">Bosea minatitlanensis</name>
    <dbReference type="NCBI Taxonomy" id="128782"/>
    <lineage>
        <taxon>Bacteria</taxon>
        <taxon>Pseudomonadati</taxon>
        <taxon>Pseudomonadota</taxon>
        <taxon>Alphaproteobacteria</taxon>
        <taxon>Hyphomicrobiales</taxon>
        <taxon>Boseaceae</taxon>
        <taxon>Bosea</taxon>
    </lineage>
</organism>
<feature type="region of interest" description="Disordered" evidence="1">
    <location>
        <begin position="1"/>
        <end position="24"/>
    </location>
</feature>